<gene>
    <name evidence="3" type="ORF">CK501_03435</name>
</gene>
<dbReference type="EMBL" id="NSKD01000001">
    <property type="protein sequence ID" value="PAU82511.1"/>
    <property type="molecule type" value="Genomic_DNA"/>
</dbReference>
<protein>
    <recommendedName>
        <fullName evidence="2">Alginate export domain-containing protein</fullName>
    </recommendedName>
</protein>
<comment type="caution">
    <text evidence="3">The sequence shown here is derived from an EMBL/GenBank/DDBJ whole genome shotgun (WGS) entry which is preliminary data.</text>
</comment>
<feature type="domain" description="Alginate export" evidence="2">
    <location>
        <begin position="20"/>
        <end position="178"/>
    </location>
</feature>
<dbReference type="InterPro" id="IPR023614">
    <property type="entry name" value="Porin_dom_sf"/>
</dbReference>
<reference evidence="3 4" key="1">
    <citation type="submission" date="2017-08" db="EMBL/GenBank/DDBJ databases">
        <title>Halovibrio sewagensis sp. nov., isolated from wastewater of high salinity.</title>
        <authorList>
            <person name="Dong X."/>
            <person name="Zhang G."/>
        </authorList>
    </citation>
    <scope>NUCLEOTIDE SEQUENCE [LARGE SCALE GENOMIC DNA]</scope>
    <source>
        <strain evidence="3 4">YL5-2</strain>
    </source>
</reference>
<dbReference type="Pfam" id="PF13372">
    <property type="entry name" value="Alginate_exp"/>
    <property type="match status" value="1"/>
</dbReference>
<organism evidence="3 4">
    <name type="scientific">Halovibrio salipaludis</name>
    <dbReference type="NCBI Taxonomy" id="2032626"/>
    <lineage>
        <taxon>Bacteria</taxon>
        <taxon>Pseudomonadati</taxon>
        <taxon>Pseudomonadota</taxon>
        <taxon>Gammaproteobacteria</taxon>
        <taxon>Oceanospirillales</taxon>
        <taxon>Halomonadaceae</taxon>
        <taxon>Halovibrio</taxon>
    </lineage>
</organism>
<evidence type="ECO:0000313" key="4">
    <source>
        <dbReference type="Proteomes" id="UP000218896"/>
    </source>
</evidence>
<evidence type="ECO:0000313" key="3">
    <source>
        <dbReference type="EMBL" id="PAU82511.1"/>
    </source>
</evidence>
<dbReference type="OrthoDB" id="9767539at2"/>
<dbReference type="InterPro" id="IPR025388">
    <property type="entry name" value="Alginate_export_dom"/>
</dbReference>
<dbReference type="AlphaFoldDB" id="A0A2A2FAI7"/>
<keyword evidence="4" id="KW-1185">Reference proteome</keyword>
<accession>A0A2A2FAI7</accession>
<evidence type="ECO:0000259" key="2">
    <source>
        <dbReference type="Pfam" id="PF13372"/>
    </source>
</evidence>
<dbReference type="Gene3D" id="2.40.160.10">
    <property type="entry name" value="Porin"/>
    <property type="match status" value="1"/>
</dbReference>
<sequence length="331" mass="35990">MDVEHVTAVGPENYNSTINGRDSRPVVADPTETELNQAYLAYSGLTNTRLRVGRQRLKLDNDRFIGNVGWRQNEQTFDGSTLVNTSLPDTTITAGYLYNANRIFSDASPKGDLAMDTGILHAQYEGLDYGAVSAYSYLIALDNNPDDSTQTFGLRYTGDAPLSDGVNALYTLEYAHQSDYDDNPRSLDQSYYSLEAGVDVSGVQFKIGQEMLGSDNGNSAFATPLATLHAFNGFTDRFLATPDSGLVDSYTSLSGTLGGVHLMAIYHQFDSDESSDDYGSEAALQATYSINGTYSVGAKYAAYDADGFSQGTDKAFNRDADKGWVWIQASF</sequence>
<evidence type="ECO:0000256" key="1">
    <source>
        <dbReference type="SAM" id="MobiDB-lite"/>
    </source>
</evidence>
<name>A0A2A2FAI7_9GAMM</name>
<dbReference type="Proteomes" id="UP000218896">
    <property type="component" value="Unassembled WGS sequence"/>
</dbReference>
<feature type="region of interest" description="Disordered" evidence="1">
    <location>
        <begin position="1"/>
        <end position="24"/>
    </location>
</feature>
<proteinExistence type="predicted"/>